<dbReference type="InterPro" id="IPR021124">
    <property type="entry name" value="CRISPR-assoc_prot_Cas5"/>
</dbReference>
<accession>A0A6N3AWM0</accession>
<name>A0A6N3AWM0_9CLOT</name>
<dbReference type="InterPro" id="IPR013422">
    <property type="entry name" value="CRISPR-assoc_prot_Cas5_N"/>
</dbReference>
<reference evidence="2" key="1">
    <citation type="submission" date="2019-11" db="EMBL/GenBank/DDBJ databases">
        <authorList>
            <person name="Feng L."/>
        </authorList>
    </citation>
    <scope>NUCLEOTIDE SEQUENCE</scope>
    <source>
        <strain evidence="2">CParaputrificumLFYP93</strain>
    </source>
</reference>
<proteinExistence type="predicted"/>
<gene>
    <name evidence="2" type="ORF">CPLFYP93_01042</name>
</gene>
<dbReference type="EMBL" id="CACRTV010000033">
    <property type="protein sequence ID" value="VYT96724.1"/>
    <property type="molecule type" value="Genomic_DNA"/>
</dbReference>
<dbReference type="Pfam" id="PF09704">
    <property type="entry name" value="Cas_Cas5d"/>
    <property type="match status" value="1"/>
</dbReference>
<evidence type="ECO:0000256" key="1">
    <source>
        <dbReference type="ARBA" id="ARBA00023118"/>
    </source>
</evidence>
<dbReference type="GO" id="GO:0051607">
    <property type="term" value="P:defense response to virus"/>
    <property type="evidence" value="ECO:0007669"/>
    <property type="project" value="UniProtKB-KW"/>
</dbReference>
<sequence>MKALKICLYQETVCYKKPYAFKVTETFPLPPYSTVIGFLHNILGATEYNEMQVSVQGAYDGIFTSYNTTRFYHKEDIKSMPLNVHMLYGVNLTLHVVSTEETLYKIYEGFKKTSKAFTLGRGEDLARIDKIKFVNLNEIDTEDEDDERVLDNCFYVPTIYKTDLKGVLYKVNKNYKIINDLRRWNKINVNYVEKGESLTEGRYYLDNDEIESVVFLA</sequence>
<organism evidence="2">
    <name type="scientific">Clostridium paraputrificum</name>
    <dbReference type="NCBI Taxonomy" id="29363"/>
    <lineage>
        <taxon>Bacteria</taxon>
        <taxon>Bacillati</taxon>
        <taxon>Bacillota</taxon>
        <taxon>Clostridia</taxon>
        <taxon>Eubacteriales</taxon>
        <taxon>Clostridiaceae</taxon>
        <taxon>Clostridium</taxon>
    </lineage>
</organism>
<dbReference type="AlphaFoldDB" id="A0A6N3AWM0"/>
<dbReference type="InterPro" id="IPR013337">
    <property type="entry name" value="CRISPR-assoc_prot_Cas5_Tneap"/>
</dbReference>
<protein>
    <submittedName>
        <fullName evidence="2">CRISPR-associated protein (Cas_Cas5)</fullName>
    </submittedName>
</protein>
<evidence type="ECO:0000313" key="2">
    <source>
        <dbReference type="EMBL" id="VYT96724.1"/>
    </source>
</evidence>
<dbReference type="RefSeq" id="WP_156560000.1">
    <property type="nucleotide sequence ID" value="NZ_CACRTV010000033.1"/>
</dbReference>
<dbReference type="GO" id="GO:0043571">
    <property type="term" value="P:maintenance of CRISPR repeat elements"/>
    <property type="evidence" value="ECO:0007669"/>
    <property type="project" value="InterPro"/>
</dbReference>
<dbReference type="NCBIfam" id="TIGR02593">
    <property type="entry name" value="CRISPR_cas5"/>
    <property type="match status" value="1"/>
</dbReference>
<keyword evidence="1" id="KW-0051">Antiviral defense</keyword>
<dbReference type="NCBIfam" id="TIGR01895">
    <property type="entry name" value="cas_Cas5t"/>
    <property type="match status" value="1"/>
</dbReference>